<sequence>MVRTTHDRSPPSLPRTGAHRFGALLLAGPRRCSSAPAAEHRAVTGPSTSHNARSPSLFVAN</sequence>
<evidence type="ECO:0000313" key="2">
    <source>
        <dbReference type="EMBL" id="QES58980.1"/>
    </source>
</evidence>
<proteinExistence type="predicted"/>
<protein>
    <submittedName>
        <fullName evidence="2">Uncharacterized protein</fullName>
    </submittedName>
</protein>
<feature type="region of interest" description="Disordered" evidence="1">
    <location>
        <begin position="31"/>
        <end position="61"/>
    </location>
</feature>
<dbReference type="AlphaFoldDB" id="A0A5P2DX09"/>
<evidence type="ECO:0000313" key="3">
    <source>
        <dbReference type="Proteomes" id="UP000324101"/>
    </source>
</evidence>
<dbReference type="EMBL" id="CP029189">
    <property type="protein sequence ID" value="QES58980.1"/>
    <property type="molecule type" value="Genomic_DNA"/>
</dbReference>
<organism evidence="2 3">
    <name type="scientific">Streptomyces venezuelae</name>
    <dbReference type="NCBI Taxonomy" id="54571"/>
    <lineage>
        <taxon>Bacteria</taxon>
        <taxon>Bacillati</taxon>
        <taxon>Actinomycetota</taxon>
        <taxon>Actinomycetes</taxon>
        <taxon>Kitasatosporales</taxon>
        <taxon>Streptomycetaceae</taxon>
        <taxon>Streptomyces</taxon>
    </lineage>
</organism>
<reference evidence="2 3" key="1">
    <citation type="submission" date="2018-05" db="EMBL/GenBank/DDBJ databases">
        <title>Streptomyces venezuelae.</title>
        <authorList>
            <person name="Kim W."/>
            <person name="Lee N."/>
            <person name="Cho B.-K."/>
        </authorList>
    </citation>
    <scope>NUCLEOTIDE SEQUENCE [LARGE SCALE GENOMIC DNA]</scope>
    <source>
        <strain evidence="2 3">ATCC 21018</strain>
    </source>
</reference>
<gene>
    <name evidence="2" type="ORF">DEJ51_15665</name>
</gene>
<feature type="compositionally biased region" description="Polar residues" evidence="1">
    <location>
        <begin position="45"/>
        <end position="54"/>
    </location>
</feature>
<name>A0A5P2DX09_STRVZ</name>
<evidence type="ECO:0000256" key="1">
    <source>
        <dbReference type="SAM" id="MobiDB-lite"/>
    </source>
</evidence>
<accession>A0A5P2DX09</accession>
<dbReference type="Proteomes" id="UP000324101">
    <property type="component" value="Chromosome"/>
</dbReference>